<dbReference type="InterPro" id="IPR019853">
    <property type="entry name" value="GldB-like"/>
</dbReference>
<gene>
    <name evidence="1" type="ORF">RT717_25110</name>
</gene>
<proteinExistence type="predicted"/>
<sequence length="329" mass="38149">MNRNYAFLLIFFAFAACENKECEIDPEIAAIPMEVSIERKEVPLFKSTTSGDVRAFLEDNPTLADYFLDANQYPSDSVLANQMINLIPHLDSLQMEVDGKFGDISWLESQYASAFQHLKYYYPTAKTPKVQTMVTGFYRDIYFSDSLLVIGLDFFIGEDSKYKPNNVPAYIARRFKPDYIVPASFFFLSDYYNKVDYGDNTLLNEMITAGKTYYFTERMVPCAPDSIIIGFSEEELREVHKNEDVVWANFVQNQLLYETEPKLINKFMGERPNVYEIGEKCPGRIGAWVGWEIVRSYMENNPKVTLQELMEEDDPKKIFTLSKYRPNPH</sequence>
<evidence type="ECO:0000313" key="1">
    <source>
        <dbReference type="EMBL" id="WOK06359.1"/>
    </source>
</evidence>
<keyword evidence="1" id="KW-0449">Lipoprotein</keyword>
<dbReference type="Proteomes" id="UP001302349">
    <property type="component" value="Chromosome"/>
</dbReference>
<accession>A0ABZ0IQA1</accession>
<protein>
    <submittedName>
        <fullName evidence="1">Gliding motility lipoprotein GldB</fullName>
    </submittedName>
</protein>
<dbReference type="EMBL" id="CP136051">
    <property type="protein sequence ID" value="WOK06359.1"/>
    <property type="molecule type" value="Genomic_DNA"/>
</dbReference>
<name>A0ABZ0IQA1_9BACT</name>
<reference evidence="1 2" key="1">
    <citation type="journal article" date="2023" name="Microbiol. Resour. Announc.">
        <title>Complete Genome Sequence of Imperialibacter roseus strain P4T.</title>
        <authorList>
            <person name="Tizabi D.R."/>
            <person name="Bachvaroff T."/>
            <person name="Hill R.T."/>
        </authorList>
    </citation>
    <scope>NUCLEOTIDE SEQUENCE [LARGE SCALE GENOMIC DNA]</scope>
    <source>
        <strain evidence="1 2">P4T</strain>
    </source>
</reference>
<keyword evidence="2" id="KW-1185">Reference proteome</keyword>
<organism evidence="1 2">
    <name type="scientific">Imperialibacter roseus</name>
    <dbReference type="NCBI Taxonomy" id="1324217"/>
    <lineage>
        <taxon>Bacteria</taxon>
        <taxon>Pseudomonadati</taxon>
        <taxon>Bacteroidota</taxon>
        <taxon>Cytophagia</taxon>
        <taxon>Cytophagales</taxon>
        <taxon>Flammeovirgaceae</taxon>
        <taxon>Imperialibacter</taxon>
    </lineage>
</organism>
<dbReference type="RefSeq" id="WP_317489083.1">
    <property type="nucleotide sequence ID" value="NZ_CP136051.1"/>
</dbReference>
<dbReference type="Pfam" id="PF25594">
    <property type="entry name" value="GldB_lipo"/>
    <property type="match status" value="1"/>
</dbReference>
<dbReference type="PROSITE" id="PS51257">
    <property type="entry name" value="PROKAR_LIPOPROTEIN"/>
    <property type="match status" value="1"/>
</dbReference>
<evidence type="ECO:0000313" key="2">
    <source>
        <dbReference type="Proteomes" id="UP001302349"/>
    </source>
</evidence>